<dbReference type="SUPFAM" id="SSF53686">
    <property type="entry name" value="Tryptophan synthase beta subunit-like PLP-dependent enzymes"/>
    <property type="match status" value="1"/>
</dbReference>
<keyword evidence="5" id="KW-1185">Reference proteome</keyword>
<dbReference type="PANTHER" id="PTHR10314">
    <property type="entry name" value="CYSTATHIONINE BETA-SYNTHASE"/>
    <property type="match status" value="1"/>
</dbReference>
<reference evidence="4 5" key="1">
    <citation type="submission" date="2017-07" db="EMBL/GenBank/DDBJ databases">
        <title>The genome sequence of Paludifilum halophilum highlights mechanisms for microbial adaptation to high salt environemnts.</title>
        <authorList>
            <person name="Belbahri L."/>
        </authorList>
    </citation>
    <scope>NUCLEOTIDE SEQUENCE [LARGE SCALE GENOMIC DNA]</scope>
    <source>
        <strain evidence="4 5">DSM 102817</strain>
    </source>
</reference>
<keyword evidence="2" id="KW-0663">Pyridoxal phosphate</keyword>
<dbReference type="Gene3D" id="3.40.50.1100">
    <property type="match status" value="2"/>
</dbReference>
<proteinExistence type="predicted"/>
<dbReference type="Pfam" id="PF00291">
    <property type="entry name" value="PALP"/>
    <property type="match status" value="1"/>
</dbReference>
<evidence type="ECO:0000313" key="5">
    <source>
        <dbReference type="Proteomes" id="UP000215459"/>
    </source>
</evidence>
<evidence type="ECO:0000256" key="1">
    <source>
        <dbReference type="ARBA" id="ARBA00001933"/>
    </source>
</evidence>
<evidence type="ECO:0000313" key="4">
    <source>
        <dbReference type="EMBL" id="OYD06750.1"/>
    </source>
</evidence>
<protein>
    <recommendedName>
        <fullName evidence="3">Tryptophan synthase beta chain-like PALP domain-containing protein</fullName>
    </recommendedName>
</protein>
<dbReference type="GO" id="GO:1901605">
    <property type="term" value="P:alpha-amino acid metabolic process"/>
    <property type="evidence" value="ECO:0007669"/>
    <property type="project" value="UniProtKB-ARBA"/>
</dbReference>
<dbReference type="OrthoDB" id="9778118at2"/>
<dbReference type="InterPro" id="IPR001926">
    <property type="entry name" value="TrpB-like_PALP"/>
</dbReference>
<feature type="domain" description="Tryptophan synthase beta chain-like PALP" evidence="3">
    <location>
        <begin position="87"/>
        <end position="386"/>
    </location>
</feature>
<dbReference type="EMBL" id="NOWF01000009">
    <property type="protein sequence ID" value="OYD06750.1"/>
    <property type="molecule type" value="Genomic_DNA"/>
</dbReference>
<gene>
    <name evidence="4" type="ORF">CHM34_14395</name>
</gene>
<sequence>MIWSLQGGESPIHTIQRNPRVTGLSCIRCGVLYREGDLFTGCPACLKKGYPSSLKVEYASDMVRENDGDGRSMMRYGKWLPYCRFPTLGEGDTPLLDFPRLADQLGVASFQIKDEGQNPTGSHKDRFSPLMVGRAMESGAGTLVVASSGNAGLSVASYAAFNGLGCVVISQENLNEGLRRAIQGTGAELILMKHPLERWHTMRRLVEEKGYFPATNYIKPPVGSNPYGVQGYKTIAYEICEQGGGEVPNVVLVPTSRADLLWGIKEGFHERMRAGRMRHLPRLVAVEPIPRLTAVLAGEDYRKAFTDGRTPLRSIGGNTVTWQGVAALRETKGCAMVIEMEEAQVAQSDLLRQGLYLESSSATVLAAARRLVAQEWIRTEEQVIAIGTSHAWKW</sequence>
<name>A0A235B378_9BACL</name>
<evidence type="ECO:0000256" key="2">
    <source>
        <dbReference type="ARBA" id="ARBA00022898"/>
    </source>
</evidence>
<accession>A0A235B378</accession>
<comment type="caution">
    <text evidence="4">The sequence shown here is derived from an EMBL/GenBank/DDBJ whole genome shotgun (WGS) entry which is preliminary data.</text>
</comment>
<dbReference type="Proteomes" id="UP000215459">
    <property type="component" value="Unassembled WGS sequence"/>
</dbReference>
<evidence type="ECO:0000259" key="3">
    <source>
        <dbReference type="Pfam" id="PF00291"/>
    </source>
</evidence>
<comment type="cofactor">
    <cofactor evidence="1">
        <name>pyridoxal 5'-phosphate</name>
        <dbReference type="ChEBI" id="CHEBI:597326"/>
    </cofactor>
</comment>
<organism evidence="4 5">
    <name type="scientific">Paludifilum halophilum</name>
    <dbReference type="NCBI Taxonomy" id="1642702"/>
    <lineage>
        <taxon>Bacteria</taxon>
        <taxon>Bacillati</taxon>
        <taxon>Bacillota</taxon>
        <taxon>Bacilli</taxon>
        <taxon>Bacillales</taxon>
        <taxon>Thermoactinomycetaceae</taxon>
        <taxon>Paludifilum</taxon>
    </lineage>
</organism>
<dbReference type="InterPro" id="IPR036052">
    <property type="entry name" value="TrpB-like_PALP_sf"/>
</dbReference>
<dbReference type="InterPro" id="IPR050214">
    <property type="entry name" value="Cys_Synth/Cystath_Beta-Synth"/>
</dbReference>
<dbReference type="AlphaFoldDB" id="A0A235B378"/>